<accession>A0A6J5N023</accession>
<dbReference type="InterPro" id="IPR011049">
    <property type="entry name" value="Serralysin-like_metalloprot_C"/>
</dbReference>
<evidence type="ECO:0000313" key="1">
    <source>
        <dbReference type="EMBL" id="CAB4151637.1"/>
    </source>
</evidence>
<gene>
    <name evidence="1" type="ORF">UFOVP598_30</name>
</gene>
<dbReference type="CDD" id="cd12820">
    <property type="entry name" value="LbR_YadA-like"/>
    <property type="match status" value="1"/>
</dbReference>
<sequence length="809" mass="84730">MNTDNLILRETDNLPLINKNDTLESADLDGNFINIYNDFLDLSIASDPTLIYDVEKSYAIGEYTTYDGRMWLAIEVSTASTPSTSSIDWVDVFPTILAHEKNKDTILDEGGVNETTVAEIRAFIDAGLTSTTNLSLTTKTSTSFKIESSTGSDIIIPQADEKYAGLLRSSDKLKLNNLSGINTGDQTLISLNAEDVDNKVTDFTTINDTLYPTTQAVDTYLTAVVPDLVDTFLGGVVAQDLQDVTTVGNTTTDNIAFTGGVGVLFDNTSTLRKGTIDAGYGGAKGIAQICSVGYELKWEAGRLYVMGDGGLTIREVSHNFTTTPSTTDDITKGFVIGSRWILDNGNLYVCTDATESTAIWVLETITTADISDSLNKRYVTDANLTVIGNTSGTNTGDQTISDATITTTDITTNNFTTAKHGFVPKGTNVGNYLKDDGTWGAISAGGLTYFTESQSTASPNATVNVDSLTAVASTTDADFSILAKGTGAILASIPNNIATVPNIGGNKRGQYALDLQHYGQININTEVASGNYSVITGGFRNTASNQYSFVGTGSRNTASGDYSAIISGQQNTVSNNYASVVTGFLNTASNIYACVIGGFSNGASGQYSISGGAFCSASGNKSLALGESNTASGFSAVSLNSTNTASSDYSNAIGYNSNTGTTWGKWVLGGGGATLGSSQKGLLVLTIRTTGNTPTELAFASTAGADLRSQMTCADNMGMRVKGSIIGKQSGSTNISAWDFDYVIVRGVGVGTTIVVVSNVNVVTNIPAWGTPTITADTAKGFASIKVTGATTTNIQWTATIESTEVIYA</sequence>
<dbReference type="Gene3D" id="2.150.10.10">
    <property type="entry name" value="Serralysin-like metalloprotease, C-terminal"/>
    <property type="match status" value="1"/>
</dbReference>
<reference evidence="1" key="1">
    <citation type="submission" date="2020-04" db="EMBL/GenBank/DDBJ databases">
        <authorList>
            <person name="Chiriac C."/>
            <person name="Salcher M."/>
            <person name="Ghai R."/>
            <person name="Kavagutti S V."/>
        </authorList>
    </citation>
    <scope>NUCLEOTIDE SEQUENCE</scope>
</reference>
<proteinExistence type="predicted"/>
<dbReference type="EMBL" id="LR796559">
    <property type="protein sequence ID" value="CAB4151637.1"/>
    <property type="molecule type" value="Genomic_DNA"/>
</dbReference>
<name>A0A6J5N023_9CAUD</name>
<organism evidence="1">
    <name type="scientific">uncultured Caudovirales phage</name>
    <dbReference type="NCBI Taxonomy" id="2100421"/>
    <lineage>
        <taxon>Viruses</taxon>
        <taxon>Duplodnaviria</taxon>
        <taxon>Heunggongvirae</taxon>
        <taxon>Uroviricota</taxon>
        <taxon>Caudoviricetes</taxon>
        <taxon>Peduoviridae</taxon>
        <taxon>Maltschvirus</taxon>
        <taxon>Maltschvirus maltsch</taxon>
    </lineage>
</organism>
<protein>
    <submittedName>
        <fullName evidence="1">LbR_YadA-like domain containing protein</fullName>
    </submittedName>
</protein>